<dbReference type="EMBL" id="LT906441">
    <property type="protein sequence ID" value="SNV29898.1"/>
    <property type="molecule type" value="Genomic_DNA"/>
</dbReference>
<evidence type="ECO:0000313" key="3">
    <source>
        <dbReference type="Proteomes" id="UP000215332"/>
    </source>
</evidence>
<reference evidence="2 3" key="1">
    <citation type="submission" date="2017-06" db="EMBL/GenBank/DDBJ databases">
        <authorList>
            <consortium name="Pathogen Informatics"/>
        </authorList>
    </citation>
    <scope>NUCLEOTIDE SEQUENCE [LARGE SCALE GENOMIC DNA]</scope>
    <source>
        <strain evidence="2 3">NCTC11865</strain>
    </source>
</reference>
<sequence length="195" mass="20497">MSTPLVMTRERLGSENASVISTGNTREATSGSSKSGTGMPESSWGAGVTGFKTEVPGPSRRGLRRRKPGSDTQMPPPLGECQKLSVSPAPGHECHARSTSEILTKGFVTKSPPPDGYLKKQPPMWAAGRTITSTEKPTGAKTNDGVTKMSTPGRHGNRNSPPGGASSENFQTTRQARSVSHGITETVPPPRDMTG</sequence>
<feature type="compositionally biased region" description="Polar residues" evidence="1">
    <location>
        <begin position="166"/>
        <end position="183"/>
    </location>
</feature>
<protein>
    <submittedName>
        <fullName evidence="2">Uncharacterized protein</fullName>
    </submittedName>
</protein>
<dbReference type="KEGG" id="cgrn:4412665_00343"/>
<organism evidence="2 3">
    <name type="scientific">Cutibacterium granulosum</name>
    <dbReference type="NCBI Taxonomy" id="33011"/>
    <lineage>
        <taxon>Bacteria</taxon>
        <taxon>Bacillati</taxon>
        <taxon>Actinomycetota</taxon>
        <taxon>Actinomycetes</taxon>
        <taxon>Propionibacteriales</taxon>
        <taxon>Propionibacteriaceae</taxon>
        <taxon>Cutibacterium</taxon>
    </lineage>
</organism>
<evidence type="ECO:0000313" key="2">
    <source>
        <dbReference type="EMBL" id="SNV29898.1"/>
    </source>
</evidence>
<feature type="compositionally biased region" description="Polar residues" evidence="1">
    <location>
        <begin position="15"/>
        <end position="36"/>
    </location>
</feature>
<dbReference type="AlphaFoldDB" id="A0A239W7G9"/>
<evidence type="ECO:0000256" key="1">
    <source>
        <dbReference type="SAM" id="MobiDB-lite"/>
    </source>
</evidence>
<gene>
    <name evidence="2" type="ORF">SAMEA4412665_00343</name>
</gene>
<accession>A0A239W7G9</accession>
<name>A0A239W7G9_9ACTN</name>
<feature type="region of interest" description="Disordered" evidence="1">
    <location>
        <begin position="1"/>
        <end position="195"/>
    </location>
</feature>
<dbReference type="Proteomes" id="UP000215332">
    <property type="component" value="Chromosome 1"/>
</dbReference>
<feature type="compositionally biased region" description="Polar residues" evidence="1">
    <location>
        <begin position="130"/>
        <end position="150"/>
    </location>
</feature>
<proteinExistence type="predicted"/>